<dbReference type="InterPro" id="IPR027073">
    <property type="entry name" value="5_3_exoribonuclease"/>
</dbReference>
<evidence type="ECO:0000256" key="2">
    <source>
        <dbReference type="SAM" id="Coils"/>
    </source>
</evidence>
<feature type="region of interest" description="Disordered" evidence="3">
    <location>
        <begin position="622"/>
        <end position="712"/>
    </location>
</feature>
<dbReference type="Gene3D" id="3.40.50.620">
    <property type="entry name" value="HUPs"/>
    <property type="match status" value="2"/>
</dbReference>
<dbReference type="SUPFAM" id="SSF52402">
    <property type="entry name" value="Adenine nucleotide alpha hydrolases-like"/>
    <property type="match status" value="1"/>
</dbReference>
<gene>
    <name evidence="5" type="ORF">AAE3_LOCUS1309</name>
</gene>
<organism evidence="5 6">
    <name type="scientific">Cyclocybe aegerita</name>
    <name type="common">Black poplar mushroom</name>
    <name type="synonym">Agrocybe aegerita</name>
    <dbReference type="NCBI Taxonomy" id="1973307"/>
    <lineage>
        <taxon>Eukaryota</taxon>
        <taxon>Fungi</taxon>
        <taxon>Dikarya</taxon>
        <taxon>Basidiomycota</taxon>
        <taxon>Agaricomycotina</taxon>
        <taxon>Agaricomycetes</taxon>
        <taxon>Agaricomycetidae</taxon>
        <taxon>Agaricales</taxon>
        <taxon>Agaricineae</taxon>
        <taxon>Bolbitiaceae</taxon>
        <taxon>Cyclocybe</taxon>
    </lineage>
</organism>
<evidence type="ECO:0000259" key="4">
    <source>
        <dbReference type="Pfam" id="PF03159"/>
    </source>
</evidence>
<reference evidence="5 6" key="1">
    <citation type="submission" date="2020-01" db="EMBL/GenBank/DDBJ databases">
        <authorList>
            <person name="Gupta K D."/>
        </authorList>
    </citation>
    <scope>NUCLEOTIDE SEQUENCE [LARGE SCALE GENOMIC DNA]</scope>
</reference>
<evidence type="ECO:0000313" key="6">
    <source>
        <dbReference type="Proteomes" id="UP000467700"/>
    </source>
</evidence>
<comment type="caution">
    <text evidence="5">The sequence shown here is derived from an EMBL/GenBank/DDBJ whole genome shotgun (WGS) entry which is preliminary data.</text>
</comment>
<keyword evidence="6" id="KW-1185">Reference proteome</keyword>
<dbReference type="GO" id="GO:0005634">
    <property type="term" value="C:nucleus"/>
    <property type="evidence" value="ECO:0007669"/>
    <property type="project" value="TreeGrafter"/>
</dbReference>
<dbReference type="GO" id="GO:0003723">
    <property type="term" value="F:RNA binding"/>
    <property type="evidence" value="ECO:0007669"/>
    <property type="project" value="TreeGrafter"/>
</dbReference>
<dbReference type="PANTHER" id="PTHR12341">
    <property type="entry name" value="5'-&gt;3' EXORIBONUCLEASE"/>
    <property type="match status" value="1"/>
</dbReference>
<evidence type="ECO:0000313" key="5">
    <source>
        <dbReference type="EMBL" id="CAA7259008.1"/>
    </source>
</evidence>
<dbReference type="AlphaFoldDB" id="A0A8S0W1H6"/>
<dbReference type="Pfam" id="PF03159">
    <property type="entry name" value="XRN_N"/>
    <property type="match status" value="1"/>
</dbReference>
<dbReference type="GO" id="GO:0016075">
    <property type="term" value="P:rRNA catabolic process"/>
    <property type="evidence" value="ECO:0007669"/>
    <property type="project" value="TreeGrafter"/>
</dbReference>
<dbReference type="GO" id="GO:0004534">
    <property type="term" value="F:5'-3' RNA exonuclease activity"/>
    <property type="evidence" value="ECO:0007669"/>
    <property type="project" value="TreeGrafter"/>
</dbReference>
<dbReference type="PANTHER" id="PTHR12341:SF7">
    <property type="entry name" value="5'-3' EXORIBONUCLEASE 1"/>
    <property type="match status" value="1"/>
</dbReference>
<keyword evidence="2" id="KW-0175">Coiled coil</keyword>
<dbReference type="CDD" id="cd18673">
    <property type="entry name" value="PIN_XRN1-2-like"/>
    <property type="match status" value="1"/>
</dbReference>
<comment type="similarity">
    <text evidence="1">Belongs to the 5'-3' exonuclease family.</text>
</comment>
<dbReference type="InterPro" id="IPR014729">
    <property type="entry name" value="Rossmann-like_a/b/a_fold"/>
</dbReference>
<protein>
    <recommendedName>
        <fullName evidence="4">Xrn1 N-terminal domain-containing protein</fullName>
    </recommendedName>
</protein>
<dbReference type="Gene3D" id="3.40.50.12390">
    <property type="match status" value="2"/>
</dbReference>
<proteinExistence type="inferred from homology"/>
<feature type="compositionally biased region" description="Basic and acidic residues" evidence="3">
    <location>
        <begin position="565"/>
        <end position="584"/>
    </location>
</feature>
<evidence type="ECO:0000256" key="1">
    <source>
        <dbReference type="ARBA" id="ARBA00038299"/>
    </source>
</evidence>
<dbReference type="SUPFAM" id="SSF54810">
    <property type="entry name" value="GMP synthetase C-terminal dimerisation domain"/>
    <property type="match status" value="1"/>
</dbReference>
<feature type="compositionally biased region" description="Low complexity" evidence="3">
    <location>
        <begin position="663"/>
        <end position="678"/>
    </location>
</feature>
<dbReference type="Proteomes" id="UP000467700">
    <property type="component" value="Unassembled WGS sequence"/>
</dbReference>
<sequence length="999" mass="110307">MIGVQSPSTTTLSLAPPSLLPGECHEGVSELHKEFIGLLDGRRFFSFPGVRFHAIAVDSGVLWLNKAQQADVMLNKDLGVNLTIIDASESFWPGLAGTEDPEQKRKTIRDASVDVFEAEAAKIEAAAAEEEKKVAEAKDEVRALGRLLSTPAQLVGRHPFPGPGLAIRILGPVTRDQVKILQLADDIYIEEIRKAGLYDQIAQAFAVLLPVKAVGVMGDQRMYDRRYSEVLPLHLLIQENKIPEFDNLYLDFNGIIHNCSHPNDEDAHFRLSEERIFTSIFAYVDHLFGKIKPKKLFFMAVDGVAPRAKMNQRRSRRFRTAKEAREIREKAEAKGEKLPEEKAFDSNCIAPGTPFMARLSEQLRYFINEKTMEDSNWRDIEVVLSGHEVPGEGEHKIVEFLRLSRAQPDYNPNVRRRLYGLDADLIMLGLLNPDPRFCPLREEVKLGPSSRKKGNTRQAHGSYARQITHILTALNRSIFICYIFASYGNIWTWSSARLRAQSRKSHRRFYSAAGNGLERLFDVCKKVLPGMDMTAYLIRLQLVLNEMAQVPAGIAEKPSSPAVEPETKAPEEVQGKREPTRVEEPTQEPWQKLKWRRTKHTGAAPAEVEAPEATPAIVVSSDDSTPVVVHNSPVAEAPPAPPVQNRSSQKLKLRRSSACPQPLQNRSSLNRSTLSRPLQSRPLLKFGRRSSTSFHRSSERSPTNPVPVTTEAKEVPLPNAEPLPKMEAVPVPPVIVWPASAEPSEETPLQPLESKTPPTVVEPAKDQPAEQTVAAQNRSNASLPPDIVVSKESTEGKAYSDEKADAVGRNKAALTLGAERLADESLMLPPMATGNMAAMSLTDVLSNYFPPMSPEAALAYDIPETPPPAKAAAVKIPDPRSFLSPPPSGFLSGVPSSGNPPFRSIGSRPMSMIETSPGQVARELRMTPAMSRGVPMLLPPSSSQPRKSDFAYFPLMPPDAEVTEFGSVILNSERRRHGSEPDLTNLSTKPAPFKCCCAR</sequence>
<feature type="compositionally biased region" description="Low complexity" evidence="3">
    <location>
        <begin position="622"/>
        <end position="635"/>
    </location>
</feature>
<dbReference type="GO" id="GO:0000956">
    <property type="term" value="P:nuclear-transcribed mRNA catabolic process"/>
    <property type="evidence" value="ECO:0007669"/>
    <property type="project" value="TreeGrafter"/>
</dbReference>
<dbReference type="EMBL" id="CACVBS010000013">
    <property type="protein sequence ID" value="CAA7259008.1"/>
    <property type="molecule type" value="Genomic_DNA"/>
</dbReference>
<dbReference type="InterPro" id="IPR004859">
    <property type="entry name" value="Xrn1_N"/>
</dbReference>
<accession>A0A8S0W1H6</accession>
<feature type="domain" description="Xrn1 N-terminal" evidence="4">
    <location>
        <begin position="221"/>
        <end position="443"/>
    </location>
</feature>
<feature type="coiled-coil region" evidence="2">
    <location>
        <begin position="113"/>
        <end position="147"/>
    </location>
</feature>
<dbReference type="GO" id="GO:0005524">
    <property type="term" value="F:ATP binding"/>
    <property type="evidence" value="ECO:0007669"/>
    <property type="project" value="InterPro"/>
</dbReference>
<feature type="region of interest" description="Disordered" evidence="3">
    <location>
        <begin position="742"/>
        <end position="763"/>
    </location>
</feature>
<dbReference type="OrthoDB" id="372487at2759"/>
<name>A0A8S0W1H6_CYCAE</name>
<evidence type="ECO:0000256" key="3">
    <source>
        <dbReference type="SAM" id="MobiDB-lite"/>
    </source>
</evidence>
<feature type="region of interest" description="Disordered" evidence="3">
    <location>
        <begin position="555"/>
        <end position="588"/>
    </location>
</feature>
<dbReference type="GO" id="GO:0003922">
    <property type="term" value="F:GMP synthase (glutamine-hydrolyzing) activity"/>
    <property type="evidence" value="ECO:0007669"/>
    <property type="project" value="InterPro"/>
</dbReference>